<feature type="domain" description="HTH lysR-type" evidence="5">
    <location>
        <begin position="1"/>
        <end position="59"/>
    </location>
</feature>
<comment type="similarity">
    <text evidence="1">Belongs to the LysR transcriptional regulatory family.</text>
</comment>
<dbReference type="KEGG" id="dsc:ABOD76_02290"/>
<dbReference type="AlphaFoldDB" id="A0AAU7U4Z7"/>
<dbReference type="InterPro" id="IPR036390">
    <property type="entry name" value="WH_DNA-bd_sf"/>
</dbReference>
<keyword evidence="6" id="KW-0614">Plasmid</keyword>
<evidence type="ECO:0000256" key="1">
    <source>
        <dbReference type="ARBA" id="ARBA00009437"/>
    </source>
</evidence>
<organism evidence="6">
    <name type="scientific">Deinococcus sonorensis KR-87</name>
    <dbReference type="NCBI Taxonomy" id="694439"/>
    <lineage>
        <taxon>Bacteria</taxon>
        <taxon>Thermotogati</taxon>
        <taxon>Deinococcota</taxon>
        <taxon>Deinococci</taxon>
        <taxon>Deinococcales</taxon>
        <taxon>Deinococcaceae</taxon>
        <taxon>Deinococcus</taxon>
    </lineage>
</organism>
<dbReference type="Gene3D" id="1.10.10.10">
    <property type="entry name" value="Winged helix-like DNA-binding domain superfamily/Winged helix DNA-binding domain"/>
    <property type="match status" value="1"/>
</dbReference>
<evidence type="ECO:0000256" key="4">
    <source>
        <dbReference type="ARBA" id="ARBA00023163"/>
    </source>
</evidence>
<keyword evidence="2" id="KW-0805">Transcription regulation</keyword>
<evidence type="ECO:0000259" key="5">
    <source>
        <dbReference type="PROSITE" id="PS50931"/>
    </source>
</evidence>
<dbReference type="SUPFAM" id="SSF46785">
    <property type="entry name" value="Winged helix' DNA-binding domain"/>
    <property type="match status" value="1"/>
</dbReference>
<dbReference type="PRINTS" id="PR00039">
    <property type="entry name" value="HTHLYSR"/>
</dbReference>
<sequence length="301" mass="33352">MSQLEWYRNFVAVYRAGSVSGAAKMRHLTQPAVSQQLAALEDVVGVPLFVRTPRGVQPTARGQALYHQVFDALDQLERVSRGLRGRPAPGSSPTVRLGAPPEYFHAFALERLGGADFKLIVHFGEDRELLSMLEVGALDVAVTTLKPTAKTLQHRPLAHKHFALIGPPNLSPPPITLPLADLAAWLNAQPWVSYSQELPNTRRFWQQHLRARFEARLSVVVPDLRSVLRAVELGYGLSIVPELLCRESLAQGRVQEVWPVRDLIHGEQWLLSFRVVDSDRTEVIQVGDALTGWDAPGPPGD</sequence>
<dbReference type="RefSeq" id="WP_350241091.1">
    <property type="nucleotide sequence ID" value="NZ_CP158297.1"/>
</dbReference>
<dbReference type="InterPro" id="IPR000847">
    <property type="entry name" value="LysR_HTH_N"/>
</dbReference>
<dbReference type="PANTHER" id="PTHR30126:SF39">
    <property type="entry name" value="HTH-TYPE TRANSCRIPTIONAL REGULATOR CYSL"/>
    <property type="match status" value="1"/>
</dbReference>
<reference evidence="6" key="1">
    <citation type="submission" date="2024-06" db="EMBL/GenBank/DDBJ databases">
        <title>Draft Genome Sequence of Deinococcus sonorensis Type Strain KR-87, a Biofilm Producing Representative of the Genus Deinococcus.</title>
        <authorList>
            <person name="Boren L.S."/>
            <person name="Grosso R.A."/>
            <person name="Hugenberg-Cox A.N."/>
            <person name="Hill J.T.E."/>
            <person name="Albert C.M."/>
            <person name="Tuohy J.M."/>
        </authorList>
    </citation>
    <scope>NUCLEOTIDE SEQUENCE</scope>
    <source>
        <strain evidence="6">KR-87</strain>
        <plasmid evidence="6">pDson01</plasmid>
    </source>
</reference>
<dbReference type="PROSITE" id="PS50931">
    <property type="entry name" value="HTH_LYSR"/>
    <property type="match status" value="1"/>
</dbReference>
<dbReference type="Pfam" id="PF00126">
    <property type="entry name" value="HTH_1"/>
    <property type="match status" value="1"/>
</dbReference>
<dbReference type="Gene3D" id="3.40.190.10">
    <property type="entry name" value="Periplasmic binding protein-like II"/>
    <property type="match status" value="2"/>
</dbReference>
<dbReference type="GO" id="GO:0000976">
    <property type="term" value="F:transcription cis-regulatory region binding"/>
    <property type="evidence" value="ECO:0007669"/>
    <property type="project" value="TreeGrafter"/>
</dbReference>
<proteinExistence type="inferred from homology"/>
<dbReference type="CDD" id="cd05466">
    <property type="entry name" value="PBP2_LTTR_substrate"/>
    <property type="match status" value="1"/>
</dbReference>
<dbReference type="Pfam" id="PF03466">
    <property type="entry name" value="LysR_substrate"/>
    <property type="match status" value="1"/>
</dbReference>
<geneLocation type="plasmid" evidence="6">
    <name>pDson01</name>
</geneLocation>
<dbReference type="InterPro" id="IPR005119">
    <property type="entry name" value="LysR_subst-bd"/>
</dbReference>
<dbReference type="GO" id="GO:0003700">
    <property type="term" value="F:DNA-binding transcription factor activity"/>
    <property type="evidence" value="ECO:0007669"/>
    <property type="project" value="InterPro"/>
</dbReference>
<dbReference type="InterPro" id="IPR036388">
    <property type="entry name" value="WH-like_DNA-bd_sf"/>
</dbReference>
<name>A0AAU7U4Z7_9DEIO</name>
<keyword evidence="4" id="KW-0804">Transcription</keyword>
<dbReference type="PANTHER" id="PTHR30126">
    <property type="entry name" value="HTH-TYPE TRANSCRIPTIONAL REGULATOR"/>
    <property type="match status" value="1"/>
</dbReference>
<gene>
    <name evidence="6" type="ORF">ABOD76_02290</name>
</gene>
<evidence type="ECO:0000313" key="6">
    <source>
        <dbReference type="EMBL" id="XBV83534.1"/>
    </source>
</evidence>
<protein>
    <submittedName>
        <fullName evidence="6">LysR family transcriptional regulator</fullName>
    </submittedName>
</protein>
<keyword evidence="3" id="KW-0238">DNA-binding</keyword>
<evidence type="ECO:0000256" key="3">
    <source>
        <dbReference type="ARBA" id="ARBA00023125"/>
    </source>
</evidence>
<dbReference type="EMBL" id="CP158297">
    <property type="protein sequence ID" value="XBV83534.1"/>
    <property type="molecule type" value="Genomic_DNA"/>
</dbReference>
<evidence type="ECO:0000256" key="2">
    <source>
        <dbReference type="ARBA" id="ARBA00023015"/>
    </source>
</evidence>
<accession>A0AAU7U4Z7</accession>
<dbReference type="SUPFAM" id="SSF53850">
    <property type="entry name" value="Periplasmic binding protein-like II"/>
    <property type="match status" value="1"/>
</dbReference>